<proteinExistence type="predicted"/>
<dbReference type="AlphaFoldDB" id="A0AAD7QNR4"/>
<protein>
    <submittedName>
        <fullName evidence="2">Uncharacterized protein</fullName>
    </submittedName>
</protein>
<evidence type="ECO:0000256" key="1">
    <source>
        <dbReference type="SAM" id="MobiDB-lite"/>
    </source>
</evidence>
<feature type="compositionally biased region" description="Basic and acidic residues" evidence="1">
    <location>
        <begin position="41"/>
        <end position="53"/>
    </location>
</feature>
<feature type="compositionally biased region" description="Polar residues" evidence="1">
    <location>
        <begin position="1"/>
        <end position="11"/>
    </location>
</feature>
<feature type="region of interest" description="Disordered" evidence="1">
    <location>
        <begin position="33"/>
        <end position="58"/>
    </location>
</feature>
<organism evidence="2 3">
    <name type="scientific">Lipomyces tetrasporus</name>
    <dbReference type="NCBI Taxonomy" id="54092"/>
    <lineage>
        <taxon>Eukaryota</taxon>
        <taxon>Fungi</taxon>
        <taxon>Dikarya</taxon>
        <taxon>Ascomycota</taxon>
        <taxon>Saccharomycotina</taxon>
        <taxon>Lipomycetes</taxon>
        <taxon>Lipomycetales</taxon>
        <taxon>Lipomycetaceae</taxon>
        <taxon>Lipomyces</taxon>
    </lineage>
</organism>
<evidence type="ECO:0000313" key="2">
    <source>
        <dbReference type="EMBL" id="KAJ8098181.1"/>
    </source>
</evidence>
<dbReference type="GeneID" id="80883462"/>
<sequence length="163" mass="18486">MSNRSLRSPGTSHEPDNLPPRFRREVDYYLLNDGSDEEAVPEDRLPKVPRLDSESTIDGSVDNVARTNVLPEESASQVLEDTSVAGSTSHTSKRSRARPVTEWLWAYFTITELPNKHALATIWFCFLLCRLFVCLSIRTYGDRSLLVIFFKYSAAKCQSVLKN</sequence>
<reference evidence="2" key="1">
    <citation type="submission" date="2023-03" db="EMBL/GenBank/DDBJ databases">
        <title>Near-Complete genome sequence of Lipomyces tetrasporous NRRL Y-64009, an oleaginous yeast capable of growing on lignocellulosic hydrolysates.</title>
        <authorList>
            <consortium name="Lawrence Berkeley National Laboratory"/>
            <person name="Jagtap S.S."/>
            <person name="Liu J.-J."/>
            <person name="Walukiewicz H.E."/>
            <person name="Pangilinan J."/>
            <person name="Lipzen A."/>
            <person name="Ahrendt S."/>
            <person name="Koriabine M."/>
            <person name="Cobaugh K."/>
            <person name="Salamov A."/>
            <person name="Yoshinaga Y."/>
            <person name="Ng V."/>
            <person name="Daum C."/>
            <person name="Grigoriev I.V."/>
            <person name="Slininger P.J."/>
            <person name="Dien B.S."/>
            <person name="Jin Y.-S."/>
            <person name="Rao C.V."/>
        </authorList>
    </citation>
    <scope>NUCLEOTIDE SEQUENCE</scope>
    <source>
        <strain evidence="2">NRRL Y-64009</strain>
    </source>
</reference>
<dbReference type="Proteomes" id="UP001217417">
    <property type="component" value="Unassembled WGS sequence"/>
</dbReference>
<name>A0AAD7QNR4_9ASCO</name>
<comment type="caution">
    <text evidence="2">The sequence shown here is derived from an EMBL/GenBank/DDBJ whole genome shotgun (WGS) entry which is preliminary data.</text>
</comment>
<feature type="compositionally biased region" description="Polar residues" evidence="1">
    <location>
        <begin position="74"/>
        <end position="90"/>
    </location>
</feature>
<gene>
    <name evidence="2" type="ORF">POJ06DRAFT_258765</name>
</gene>
<dbReference type="RefSeq" id="XP_056041631.1">
    <property type="nucleotide sequence ID" value="XM_056188296.1"/>
</dbReference>
<keyword evidence="3" id="KW-1185">Reference proteome</keyword>
<feature type="region of interest" description="Disordered" evidence="1">
    <location>
        <begin position="72"/>
        <end position="93"/>
    </location>
</feature>
<accession>A0AAD7QNR4</accession>
<feature type="region of interest" description="Disordered" evidence="1">
    <location>
        <begin position="1"/>
        <end position="21"/>
    </location>
</feature>
<dbReference type="EMBL" id="JARPMG010000009">
    <property type="protein sequence ID" value="KAJ8098181.1"/>
    <property type="molecule type" value="Genomic_DNA"/>
</dbReference>
<evidence type="ECO:0000313" key="3">
    <source>
        <dbReference type="Proteomes" id="UP001217417"/>
    </source>
</evidence>